<evidence type="ECO:0000256" key="1">
    <source>
        <dbReference type="SAM" id="MobiDB-lite"/>
    </source>
</evidence>
<comment type="caution">
    <text evidence="2">The sequence shown here is derived from an EMBL/GenBank/DDBJ whole genome shotgun (WGS) entry which is preliminary data.</text>
</comment>
<reference evidence="3" key="1">
    <citation type="submission" date="2016-04" db="EMBL/GenBank/DDBJ databases">
        <title>Cephalotus genome sequencing.</title>
        <authorList>
            <person name="Fukushima K."/>
            <person name="Hasebe M."/>
            <person name="Fang X."/>
        </authorList>
    </citation>
    <scope>NUCLEOTIDE SEQUENCE [LARGE SCALE GENOMIC DNA]</scope>
    <source>
        <strain evidence="3">cv. St1</strain>
    </source>
</reference>
<evidence type="ECO:0000313" key="3">
    <source>
        <dbReference type="Proteomes" id="UP000187406"/>
    </source>
</evidence>
<keyword evidence="3" id="KW-1185">Reference proteome</keyword>
<protein>
    <submittedName>
        <fullName evidence="2">Uncharacterized protein</fullName>
    </submittedName>
</protein>
<sequence length="107" mass="12155">MSMEQPGSMPRMKPTSDRRRRATSVQGSCLLRHEAILSTIGCERSDRRGRLPWSRTMVSLISQDLHWRLQTDGEAYVGLRSTLTPIISEGRHGLFEINTASHITYDV</sequence>
<evidence type="ECO:0000313" key="2">
    <source>
        <dbReference type="EMBL" id="GAV67496.1"/>
    </source>
</evidence>
<dbReference type="InParanoid" id="A0A1Q3BHI8"/>
<dbReference type="AlphaFoldDB" id="A0A1Q3BHI8"/>
<name>A0A1Q3BHI8_CEPFO</name>
<proteinExistence type="predicted"/>
<organism evidence="2 3">
    <name type="scientific">Cephalotus follicularis</name>
    <name type="common">Albany pitcher plant</name>
    <dbReference type="NCBI Taxonomy" id="3775"/>
    <lineage>
        <taxon>Eukaryota</taxon>
        <taxon>Viridiplantae</taxon>
        <taxon>Streptophyta</taxon>
        <taxon>Embryophyta</taxon>
        <taxon>Tracheophyta</taxon>
        <taxon>Spermatophyta</taxon>
        <taxon>Magnoliopsida</taxon>
        <taxon>eudicotyledons</taxon>
        <taxon>Gunneridae</taxon>
        <taxon>Pentapetalae</taxon>
        <taxon>rosids</taxon>
        <taxon>fabids</taxon>
        <taxon>Oxalidales</taxon>
        <taxon>Cephalotaceae</taxon>
        <taxon>Cephalotus</taxon>
    </lineage>
</organism>
<dbReference type="EMBL" id="BDDD01000557">
    <property type="protein sequence ID" value="GAV67496.1"/>
    <property type="molecule type" value="Genomic_DNA"/>
</dbReference>
<accession>A0A1Q3BHI8</accession>
<gene>
    <name evidence="2" type="ORF">CFOL_v3_11001</name>
</gene>
<dbReference type="Proteomes" id="UP000187406">
    <property type="component" value="Unassembled WGS sequence"/>
</dbReference>
<feature type="region of interest" description="Disordered" evidence="1">
    <location>
        <begin position="1"/>
        <end position="25"/>
    </location>
</feature>